<evidence type="ECO:0000313" key="17">
    <source>
        <dbReference type="Proteomes" id="UP000243207"/>
    </source>
</evidence>
<keyword evidence="9 10" id="KW-0998">Cell outer membrane</keyword>
<dbReference type="OrthoDB" id="9764669at2"/>
<proteinExistence type="inferred from homology"/>
<dbReference type="InterPro" id="IPR037066">
    <property type="entry name" value="Plug_dom_sf"/>
</dbReference>
<dbReference type="Gene3D" id="2.170.130.10">
    <property type="entry name" value="TonB-dependent receptor, plug domain"/>
    <property type="match status" value="1"/>
</dbReference>
<feature type="signal peptide" evidence="13">
    <location>
        <begin position="1"/>
        <end position="24"/>
    </location>
</feature>
<protein>
    <submittedName>
        <fullName evidence="16">Outer membrane receptor for ferrienterochelin and colicins</fullName>
    </submittedName>
</protein>
<keyword evidence="2 10" id="KW-0813">Transport</keyword>
<evidence type="ECO:0000256" key="9">
    <source>
        <dbReference type="ARBA" id="ARBA00023237"/>
    </source>
</evidence>
<dbReference type="PANTHER" id="PTHR30069">
    <property type="entry name" value="TONB-DEPENDENT OUTER MEMBRANE RECEPTOR"/>
    <property type="match status" value="1"/>
</dbReference>
<evidence type="ECO:0000256" key="1">
    <source>
        <dbReference type="ARBA" id="ARBA00004571"/>
    </source>
</evidence>
<evidence type="ECO:0000313" key="16">
    <source>
        <dbReference type="EMBL" id="SDT11086.1"/>
    </source>
</evidence>
<dbReference type="PANTHER" id="PTHR30069:SF53">
    <property type="entry name" value="COLICIN I RECEPTOR-RELATED"/>
    <property type="match status" value="1"/>
</dbReference>
<dbReference type="Gene3D" id="2.40.170.20">
    <property type="entry name" value="TonB-dependent receptor, beta-barrel domain"/>
    <property type="match status" value="1"/>
</dbReference>
<name>A0A1H1XQM1_9GAMM</name>
<evidence type="ECO:0000256" key="5">
    <source>
        <dbReference type="ARBA" id="ARBA00022729"/>
    </source>
</evidence>
<dbReference type="GO" id="GO:0015344">
    <property type="term" value="F:siderophore uptake transmembrane transporter activity"/>
    <property type="evidence" value="ECO:0007669"/>
    <property type="project" value="TreeGrafter"/>
</dbReference>
<reference evidence="17" key="1">
    <citation type="submission" date="2016-10" db="EMBL/GenBank/DDBJ databases">
        <authorList>
            <person name="Varghese N."/>
            <person name="Submissions S."/>
        </authorList>
    </citation>
    <scope>NUCLEOTIDE SEQUENCE [LARGE SCALE GENOMIC DNA]</scope>
    <source>
        <strain evidence="17">NRRL B-51270</strain>
    </source>
</reference>
<feature type="domain" description="TonB-dependent receptor plug" evidence="15">
    <location>
        <begin position="46"/>
        <end position="155"/>
    </location>
</feature>
<feature type="region of interest" description="Disordered" evidence="12">
    <location>
        <begin position="212"/>
        <end position="235"/>
    </location>
</feature>
<evidence type="ECO:0000256" key="13">
    <source>
        <dbReference type="SAM" id="SignalP"/>
    </source>
</evidence>
<dbReference type="InterPro" id="IPR036942">
    <property type="entry name" value="Beta-barrel_TonB_sf"/>
</dbReference>
<keyword evidence="3 10" id="KW-1134">Transmembrane beta strand</keyword>
<evidence type="ECO:0000256" key="4">
    <source>
        <dbReference type="ARBA" id="ARBA00022692"/>
    </source>
</evidence>
<dbReference type="Proteomes" id="UP000243207">
    <property type="component" value="Chromosome I"/>
</dbReference>
<evidence type="ECO:0000256" key="6">
    <source>
        <dbReference type="ARBA" id="ARBA00023065"/>
    </source>
</evidence>
<evidence type="ECO:0000259" key="15">
    <source>
        <dbReference type="Pfam" id="PF07715"/>
    </source>
</evidence>
<comment type="subcellular location">
    <subcellularLocation>
        <location evidence="1 10">Cell outer membrane</location>
        <topology evidence="1 10">Multi-pass membrane protein</topology>
    </subcellularLocation>
</comment>
<dbReference type="EMBL" id="LT629736">
    <property type="protein sequence ID" value="SDT11086.1"/>
    <property type="molecule type" value="Genomic_DNA"/>
</dbReference>
<dbReference type="CDD" id="cd01347">
    <property type="entry name" value="ligand_gated_channel"/>
    <property type="match status" value="1"/>
</dbReference>
<gene>
    <name evidence="16" type="ORF">SAMN05216421_2921</name>
</gene>
<keyword evidence="6" id="KW-0406">Ion transport</keyword>
<keyword evidence="4 10" id="KW-0812">Transmembrane</keyword>
<dbReference type="InterPro" id="IPR039426">
    <property type="entry name" value="TonB-dep_rcpt-like"/>
</dbReference>
<evidence type="ECO:0000256" key="10">
    <source>
        <dbReference type="PROSITE-ProRule" id="PRU01360"/>
    </source>
</evidence>
<feature type="chain" id="PRO_5009265793" evidence="13">
    <location>
        <begin position="25"/>
        <end position="677"/>
    </location>
</feature>
<keyword evidence="7 11" id="KW-0798">TonB box</keyword>
<evidence type="ECO:0000256" key="12">
    <source>
        <dbReference type="SAM" id="MobiDB-lite"/>
    </source>
</evidence>
<keyword evidence="17" id="KW-1185">Reference proteome</keyword>
<keyword evidence="8 10" id="KW-0472">Membrane</keyword>
<dbReference type="InterPro" id="IPR012910">
    <property type="entry name" value="Plug_dom"/>
</dbReference>
<evidence type="ECO:0000256" key="7">
    <source>
        <dbReference type="ARBA" id="ARBA00023077"/>
    </source>
</evidence>
<dbReference type="Pfam" id="PF00593">
    <property type="entry name" value="TonB_dep_Rec_b-barrel"/>
    <property type="match status" value="1"/>
</dbReference>
<comment type="similarity">
    <text evidence="10 11">Belongs to the TonB-dependent receptor family.</text>
</comment>
<organism evidence="16 17">
    <name type="scientific">Halopseudomonas xinjiangensis</name>
    <dbReference type="NCBI Taxonomy" id="487184"/>
    <lineage>
        <taxon>Bacteria</taxon>
        <taxon>Pseudomonadati</taxon>
        <taxon>Pseudomonadota</taxon>
        <taxon>Gammaproteobacteria</taxon>
        <taxon>Pseudomonadales</taxon>
        <taxon>Pseudomonadaceae</taxon>
        <taxon>Halopseudomonas</taxon>
    </lineage>
</organism>
<dbReference type="PROSITE" id="PS52016">
    <property type="entry name" value="TONB_DEPENDENT_REC_3"/>
    <property type="match status" value="1"/>
</dbReference>
<feature type="domain" description="TonB-dependent receptor-like beta-barrel" evidence="14">
    <location>
        <begin position="209"/>
        <end position="650"/>
    </location>
</feature>
<dbReference type="GO" id="GO:0044718">
    <property type="term" value="P:siderophore transmembrane transport"/>
    <property type="evidence" value="ECO:0007669"/>
    <property type="project" value="TreeGrafter"/>
</dbReference>
<sequence length="677" mass="73440">MGMFRQTRLACAIGAAALAGVVQAEDDFVLPTTTVISASGYEQNIADAPASISVVTREELEKQSYTDIVDAMKNIPGVYVTGGGTSQDISIRGMADSYTLFLVDGRPISAGRSVNTNGSDGGKQIALPPLAMVERIEIVRGPMSSLYGSEAMGGVINIITRRSANEWIGTVSTEYTHAMNDISADGHQGSLYVGGPLVPGLLGLELNGQYTGTDESDYEGGGDSAASMPESTRKQAGAELYLTPDERNRFAISYTQSSLEYTHTPGKSVAITADESTTRYDKDVYVLSHDGRYDNVIVTSYLQHDISDRDLAVTKKEEISLANTQASYFWGEHVITVGGQYKQEEFVDQSNGLLTANVPGAVSEVDRWIAALYTEIDWSLTSDLSVTTGLRYNDDELFGGHLSPRLYSVYHMTPDLVFKGGVSTGYRQPSLADATAGFGRGTGGGGSPAPHPRALIIGNPELDPETSTSYELGYVYDKPELGLNTSVMVFHTVYKDKIAEERLCETANADRNDPSTWACPFGGNNYTFVGTRKNVDEAIMQGVEVTLDYLIRPSLDFMASYTYTESEQKTGEFKGEPLTKQPKHMVNALLDWSVTPRFNAWLQGNYRSETSDYLGRSAISDGTPGYGFVDVGGVYQVTDNLDLKAGLYNIANREVTNDTYGVVLDGRRLNVGLTLDF</sequence>
<keyword evidence="16" id="KW-0675">Receptor</keyword>
<dbReference type="GO" id="GO:0009279">
    <property type="term" value="C:cell outer membrane"/>
    <property type="evidence" value="ECO:0007669"/>
    <property type="project" value="UniProtKB-SubCell"/>
</dbReference>
<evidence type="ECO:0000259" key="14">
    <source>
        <dbReference type="Pfam" id="PF00593"/>
    </source>
</evidence>
<accession>A0A1H1XQM1</accession>
<dbReference type="STRING" id="487184.SAMN05216421_2921"/>
<evidence type="ECO:0000256" key="8">
    <source>
        <dbReference type="ARBA" id="ARBA00023136"/>
    </source>
</evidence>
<keyword evidence="5 13" id="KW-0732">Signal</keyword>
<evidence type="ECO:0000256" key="11">
    <source>
        <dbReference type="RuleBase" id="RU003357"/>
    </source>
</evidence>
<dbReference type="AlphaFoldDB" id="A0A1H1XQM1"/>
<evidence type="ECO:0000256" key="3">
    <source>
        <dbReference type="ARBA" id="ARBA00022452"/>
    </source>
</evidence>
<evidence type="ECO:0000256" key="2">
    <source>
        <dbReference type="ARBA" id="ARBA00022448"/>
    </source>
</evidence>
<dbReference type="InterPro" id="IPR000531">
    <property type="entry name" value="Beta-barrel_TonB"/>
</dbReference>
<dbReference type="SUPFAM" id="SSF56935">
    <property type="entry name" value="Porins"/>
    <property type="match status" value="1"/>
</dbReference>
<dbReference type="Pfam" id="PF07715">
    <property type="entry name" value="Plug"/>
    <property type="match status" value="1"/>
</dbReference>